<sequence length="63" mass="7155">MNYSNHLTAPKLANGKQIGMIRAMSSQVAEKRGKSVAYGGSQLKQLFGYHSIISIWWFFYCCH</sequence>
<evidence type="ECO:0000313" key="2">
    <source>
        <dbReference type="Proteomes" id="UP001556040"/>
    </source>
</evidence>
<gene>
    <name evidence="1" type="ORF">AB1471_12345</name>
</gene>
<comment type="caution">
    <text evidence="1">The sequence shown here is derived from an EMBL/GenBank/DDBJ whole genome shotgun (WGS) entry which is preliminary data.</text>
</comment>
<dbReference type="RefSeq" id="WP_367780071.1">
    <property type="nucleotide sequence ID" value="NZ_JBFMIA010000012.1"/>
</dbReference>
<protein>
    <submittedName>
        <fullName evidence="1">Uncharacterized protein</fullName>
    </submittedName>
</protein>
<keyword evidence="2" id="KW-1185">Reference proteome</keyword>
<organism evidence="1 2">
    <name type="scientific">Jeotgalibacillus marinus</name>
    <dbReference type="NCBI Taxonomy" id="86667"/>
    <lineage>
        <taxon>Bacteria</taxon>
        <taxon>Bacillati</taxon>
        <taxon>Bacillota</taxon>
        <taxon>Bacilli</taxon>
        <taxon>Bacillales</taxon>
        <taxon>Caryophanaceae</taxon>
        <taxon>Jeotgalibacillus</taxon>
    </lineage>
</organism>
<reference evidence="1 2" key="1">
    <citation type="journal article" date="1979" name="Int. J. Syst. Evol. Microbiol.">
        <title>Bacillus globisporus subsp. marinus subsp. nov.</title>
        <authorList>
            <person name="Liu H."/>
        </authorList>
    </citation>
    <scope>NUCLEOTIDE SEQUENCE [LARGE SCALE GENOMIC DNA]</scope>
    <source>
        <strain evidence="1 2">DSM 1297</strain>
    </source>
</reference>
<accession>A0ABV3Q6Q7</accession>
<evidence type="ECO:0000313" key="1">
    <source>
        <dbReference type="EMBL" id="MEW9502579.1"/>
    </source>
</evidence>
<name>A0ABV3Q6Q7_9BACL</name>
<proteinExistence type="predicted"/>
<dbReference type="EMBL" id="JBFMIA010000012">
    <property type="protein sequence ID" value="MEW9502579.1"/>
    <property type="molecule type" value="Genomic_DNA"/>
</dbReference>
<dbReference type="Proteomes" id="UP001556040">
    <property type="component" value="Unassembled WGS sequence"/>
</dbReference>